<dbReference type="InterPro" id="IPR001179">
    <property type="entry name" value="PPIase_FKBP_dom"/>
</dbReference>
<dbReference type="PROSITE" id="PS50059">
    <property type="entry name" value="FKBP_PPIASE"/>
    <property type="match status" value="1"/>
</dbReference>
<dbReference type="OrthoDB" id="8615at2157"/>
<proteinExistence type="inferred from homology"/>
<evidence type="ECO:0000256" key="1">
    <source>
        <dbReference type="ARBA" id="ARBA00000971"/>
    </source>
</evidence>
<evidence type="ECO:0000259" key="10">
    <source>
        <dbReference type="PROSITE" id="PS50059"/>
    </source>
</evidence>
<keyword evidence="7 8" id="KW-0413">Isomerase</keyword>
<evidence type="ECO:0000256" key="2">
    <source>
        <dbReference type="ARBA" id="ARBA00004496"/>
    </source>
</evidence>
<dbReference type="EMBL" id="HF582854">
    <property type="protein sequence ID" value="CCQ37765.1"/>
    <property type="molecule type" value="Genomic_DNA"/>
</dbReference>
<dbReference type="PANTHER" id="PTHR47861:SF3">
    <property type="entry name" value="FKBP-TYPE PEPTIDYL-PROLYL CIS-TRANS ISOMERASE SLYD"/>
    <property type="match status" value="1"/>
</dbReference>
<gene>
    <name evidence="11" type="primary">mtfK3</name>
    <name evidence="11" type="ordered locus">Nmlp_3650</name>
</gene>
<reference evidence="11 12" key="1">
    <citation type="journal article" date="2013" name="Genome Announc.">
        <title>Genome of the haloarchaeon Natronomonas moolapensis, a neutrophilic member of a previously haloalkaliphilic genus.</title>
        <authorList>
            <person name="Dyall-Smith M.L."/>
            <person name="Pfeiffer F."/>
            <person name="Oberwinkler T."/>
            <person name="Klee K."/>
            <person name="Rampp M."/>
            <person name="Palm P."/>
            <person name="Gross K."/>
            <person name="Schuster S.C."/>
            <person name="Oesterhelt D."/>
        </authorList>
    </citation>
    <scope>NUCLEOTIDE SEQUENCE [LARGE SCALE GENOMIC DNA]</scope>
    <source>
        <strain evidence="12">DSM 18674 / JCM 14361 / 8.8.11</strain>
    </source>
</reference>
<dbReference type="InterPro" id="IPR046357">
    <property type="entry name" value="PPIase_dom_sf"/>
</dbReference>
<feature type="domain" description="PPIase FKBP-type" evidence="10">
    <location>
        <begin position="6"/>
        <end position="98"/>
    </location>
</feature>
<dbReference type="GO" id="GO:0005737">
    <property type="term" value="C:cytoplasm"/>
    <property type="evidence" value="ECO:0007669"/>
    <property type="project" value="UniProtKB-SubCell"/>
</dbReference>
<evidence type="ECO:0000256" key="7">
    <source>
        <dbReference type="ARBA" id="ARBA00023235"/>
    </source>
</evidence>
<comment type="subcellular location">
    <subcellularLocation>
        <location evidence="2">Cytoplasm</location>
    </subcellularLocation>
</comment>
<dbReference type="GO" id="GO:0003755">
    <property type="term" value="F:peptidyl-prolyl cis-trans isomerase activity"/>
    <property type="evidence" value="ECO:0007669"/>
    <property type="project" value="UniProtKB-UniRule"/>
</dbReference>
<dbReference type="Proteomes" id="UP000011867">
    <property type="component" value="Chromosome"/>
</dbReference>
<dbReference type="RefSeq" id="WP_015410497.1">
    <property type="nucleotide sequence ID" value="NC_020388.1"/>
</dbReference>
<keyword evidence="5 8" id="KW-0697">Rotamase</keyword>
<sequence length="162" mass="17581">MPIEQGDRVRLDYVGRFEDGTVFATSRPAVATEHDLLPPEEGDPTPLSFTVGAAEVIDGLESAVIGMKVGAEATVRVPPEEAYGEHDPDRVREYDPEAFEAMVGEPPEIGTHVEAKNDLHGDVTAVTDESVQVDFNHELAGRTLRFDIEVLDVESARGKKGL</sequence>
<comment type="similarity">
    <text evidence="3 9">Belongs to the FKBP-type PPIase family.</text>
</comment>
<dbReference type="HOGENOM" id="CLU_098197_2_0_2"/>
<accession>M1XTH2</accession>
<dbReference type="Gene3D" id="3.10.50.40">
    <property type="match status" value="1"/>
</dbReference>
<keyword evidence="6" id="KW-0143">Chaperone</keyword>
<evidence type="ECO:0000256" key="3">
    <source>
        <dbReference type="ARBA" id="ARBA00006577"/>
    </source>
</evidence>
<dbReference type="GO" id="GO:0042026">
    <property type="term" value="P:protein refolding"/>
    <property type="evidence" value="ECO:0007669"/>
    <property type="project" value="UniProtKB-ARBA"/>
</dbReference>
<evidence type="ECO:0000256" key="4">
    <source>
        <dbReference type="ARBA" id="ARBA00022490"/>
    </source>
</evidence>
<evidence type="ECO:0000256" key="9">
    <source>
        <dbReference type="RuleBase" id="RU003915"/>
    </source>
</evidence>
<name>M1XTH2_NATM8</name>
<dbReference type="SUPFAM" id="SSF54534">
    <property type="entry name" value="FKBP-like"/>
    <property type="match status" value="1"/>
</dbReference>
<evidence type="ECO:0000313" key="12">
    <source>
        <dbReference type="Proteomes" id="UP000011867"/>
    </source>
</evidence>
<protein>
    <recommendedName>
        <fullName evidence="9">Peptidyl-prolyl cis-trans isomerase</fullName>
        <ecNumber evidence="9">5.2.1.8</ecNumber>
    </recommendedName>
</protein>
<dbReference type="eggNOG" id="arCOG00981">
    <property type="taxonomic scope" value="Archaea"/>
</dbReference>
<keyword evidence="4" id="KW-0963">Cytoplasm</keyword>
<dbReference type="EC" id="5.2.1.8" evidence="9"/>
<dbReference type="STRING" id="268739.Nmlp_3650"/>
<keyword evidence="12" id="KW-1185">Reference proteome</keyword>
<comment type="catalytic activity">
    <reaction evidence="1 8 9">
        <text>[protein]-peptidylproline (omega=180) = [protein]-peptidylproline (omega=0)</text>
        <dbReference type="Rhea" id="RHEA:16237"/>
        <dbReference type="Rhea" id="RHEA-COMP:10747"/>
        <dbReference type="Rhea" id="RHEA-COMP:10748"/>
        <dbReference type="ChEBI" id="CHEBI:83833"/>
        <dbReference type="ChEBI" id="CHEBI:83834"/>
        <dbReference type="EC" id="5.2.1.8"/>
    </reaction>
</comment>
<dbReference type="AlphaFoldDB" id="M1XTH2"/>
<evidence type="ECO:0000256" key="5">
    <source>
        <dbReference type="ARBA" id="ARBA00023110"/>
    </source>
</evidence>
<dbReference type="Pfam" id="PF00254">
    <property type="entry name" value="FKBP_C"/>
    <property type="match status" value="1"/>
</dbReference>
<evidence type="ECO:0000256" key="6">
    <source>
        <dbReference type="ARBA" id="ARBA00023186"/>
    </source>
</evidence>
<dbReference type="KEGG" id="nmo:Nmlp_3650"/>
<dbReference type="PANTHER" id="PTHR47861">
    <property type="entry name" value="FKBP-TYPE PEPTIDYL-PROLYL CIS-TRANS ISOMERASE SLYD"/>
    <property type="match status" value="1"/>
</dbReference>
<organism evidence="11 12">
    <name type="scientific">Natronomonas moolapensis (strain DSM 18674 / CECT 7526 / JCM 14361 / 8.8.11)</name>
    <dbReference type="NCBI Taxonomy" id="268739"/>
    <lineage>
        <taxon>Archaea</taxon>
        <taxon>Methanobacteriati</taxon>
        <taxon>Methanobacteriota</taxon>
        <taxon>Stenosarchaea group</taxon>
        <taxon>Halobacteria</taxon>
        <taxon>Halobacteriales</taxon>
        <taxon>Natronomonadaceae</taxon>
        <taxon>Natronomonas</taxon>
    </lineage>
</organism>
<dbReference type="GeneID" id="14652878"/>
<evidence type="ECO:0000256" key="8">
    <source>
        <dbReference type="PROSITE-ProRule" id="PRU00277"/>
    </source>
</evidence>
<evidence type="ECO:0000313" key="11">
    <source>
        <dbReference type="EMBL" id="CCQ37765.1"/>
    </source>
</evidence>